<keyword evidence="3" id="KW-1185">Reference proteome</keyword>
<sequence>MKITRQNYEAYFIDYLEGNLDEQLVDVFIDFLQQNPDLKEELELFSAVTAVPESLTFNKKKRLYHEKYDLESEFNEAAVARLEGDLSAQEMLDFDAYVLSHPEKQEDIDQFDKTRLKADESIRFEKKNKLYKRAAGKTLLLWSTRVAAILIVGLVVFSLVTRNRKTNVPTNQLAQVEESKETQPSTQPEIVFTQEPLAEKQQVAEVPEKPVQKKRVPGKSVNTPEIVQKNTQPEQPIIARARVEMPQEIKTLTASLDVPHPNEALETMYITVPETSHSNIEEKLLAEVVLEKTGLNDLSMSKIKKAGLKLVSGFTKENLSYKTDAEGEITEISYDSRLLAFTIPTNTREKADGQ</sequence>
<name>A0A399T0W4_9BACT</name>
<dbReference type="OrthoDB" id="663559at2"/>
<keyword evidence="1" id="KW-1133">Transmembrane helix</keyword>
<dbReference type="AlphaFoldDB" id="A0A399T0W4"/>
<accession>A0A399T0W4</accession>
<dbReference type="Proteomes" id="UP000265926">
    <property type="component" value="Unassembled WGS sequence"/>
</dbReference>
<evidence type="ECO:0000256" key="1">
    <source>
        <dbReference type="SAM" id="Phobius"/>
    </source>
</evidence>
<feature type="transmembrane region" description="Helical" evidence="1">
    <location>
        <begin position="139"/>
        <end position="160"/>
    </location>
</feature>
<gene>
    <name evidence="2" type="ORF">D1614_09070</name>
</gene>
<organism evidence="2 3">
    <name type="scientific">Maribellus luteus</name>
    <dbReference type="NCBI Taxonomy" id="2305463"/>
    <lineage>
        <taxon>Bacteria</taxon>
        <taxon>Pseudomonadati</taxon>
        <taxon>Bacteroidota</taxon>
        <taxon>Bacteroidia</taxon>
        <taxon>Marinilabiliales</taxon>
        <taxon>Prolixibacteraceae</taxon>
        <taxon>Maribellus</taxon>
    </lineage>
</organism>
<evidence type="ECO:0000313" key="3">
    <source>
        <dbReference type="Proteomes" id="UP000265926"/>
    </source>
</evidence>
<dbReference type="EMBL" id="QWGR01000004">
    <property type="protein sequence ID" value="RIJ48674.1"/>
    <property type="molecule type" value="Genomic_DNA"/>
</dbReference>
<comment type="caution">
    <text evidence="2">The sequence shown here is derived from an EMBL/GenBank/DDBJ whole genome shotgun (WGS) entry which is preliminary data.</text>
</comment>
<dbReference type="RefSeq" id="WP_119437594.1">
    <property type="nucleotide sequence ID" value="NZ_QWGR01000004.1"/>
</dbReference>
<proteinExistence type="predicted"/>
<keyword evidence="1" id="KW-0812">Transmembrane</keyword>
<protein>
    <submittedName>
        <fullName evidence="2">Uncharacterized protein</fullName>
    </submittedName>
</protein>
<evidence type="ECO:0000313" key="2">
    <source>
        <dbReference type="EMBL" id="RIJ48674.1"/>
    </source>
</evidence>
<reference evidence="2 3" key="1">
    <citation type="submission" date="2018-08" db="EMBL/GenBank/DDBJ databases">
        <title>Pallidiluteibacterium maritimus gen. nov., sp. nov., isolated from coastal sediment.</title>
        <authorList>
            <person name="Zhou L.Y."/>
        </authorList>
    </citation>
    <scope>NUCLEOTIDE SEQUENCE [LARGE SCALE GENOMIC DNA]</scope>
    <source>
        <strain evidence="2 3">XSD2</strain>
    </source>
</reference>
<keyword evidence="1" id="KW-0472">Membrane</keyword>